<dbReference type="CDD" id="cd16626">
    <property type="entry name" value="RING-HC_RBR_HHARI"/>
    <property type="match status" value="1"/>
</dbReference>
<comment type="caution">
    <text evidence="14">The sequence shown here is derived from an EMBL/GenBank/DDBJ whole genome shotgun (WGS) entry which is preliminary data.</text>
</comment>
<dbReference type="InterPro" id="IPR001841">
    <property type="entry name" value="Znf_RING"/>
</dbReference>
<dbReference type="SUPFAM" id="SSF57850">
    <property type="entry name" value="RING/U-box"/>
    <property type="match status" value="1"/>
</dbReference>
<evidence type="ECO:0000256" key="9">
    <source>
        <dbReference type="ARBA" id="ARBA00022833"/>
    </source>
</evidence>
<evidence type="ECO:0000256" key="8">
    <source>
        <dbReference type="ARBA" id="ARBA00022786"/>
    </source>
</evidence>
<dbReference type="GO" id="GO:0016567">
    <property type="term" value="P:protein ubiquitination"/>
    <property type="evidence" value="ECO:0007669"/>
    <property type="project" value="InterPro"/>
</dbReference>
<evidence type="ECO:0000313" key="15">
    <source>
        <dbReference type="Proteomes" id="UP000824540"/>
    </source>
</evidence>
<feature type="compositionally biased region" description="Acidic residues" evidence="11">
    <location>
        <begin position="1"/>
        <end position="39"/>
    </location>
</feature>
<dbReference type="OrthoDB" id="10009520at2759"/>
<dbReference type="PROSITE" id="PS51873">
    <property type="entry name" value="TRIAD"/>
    <property type="match status" value="1"/>
</dbReference>
<keyword evidence="15" id="KW-1185">Reference proteome</keyword>
<evidence type="ECO:0000259" key="13">
    <source>
        <dbReference type="PROSITE" id="PS51873"/>
    </source>
</evidence>
<keyword evidence="8" id="KW-0833">Ubl conjugation pathway</keyword>
<evidence type="ECO:0000313" key="14">
    <source>
        <dbReference type="EMBL" id="KAG9341230.1"/>
    </source>
</evidence>
<evidence type="ECO:0000256" key="7">
    <source>
        <dbReference type="ARBA" id="ARBA00022771"/>
    </source>
</evidence>
<dbReference type="InterPro" id="IPR013083">
    <property type="entry name" value="Znf_RING/FYVE/PHD"/>
</dbReference>
<evidence type="ECO:0000256" key="2">
    <source>
        <dbReference type="ARBA" id="ARBA00005884"/>
    </source>
</evidence>
<dbReference type="GO" id="GO:0061630">
    <property type="term" value="F:ubiquitin protein ligase activity"/>
    <property type="evidence" value="ECO:0007669"/>
    <property type="project" value="UniProtKB-EC"/>
</dbReference>
<dbReference type="Pfam" id="PF13923">
    <property type="entry name" value="zf-C3HC4_2"/>
    <property type="match status" value="1"/>
</dbReference>
<dbReference type="InterPro" id="IPR044066">
    <property type="entry name" value="TRIAD_supradom"/>
</dbReference>
<dbReference type="PROSITE" id="PS50089">
    <property type="entry name" value="ZF_RING_2"/>
    <property type="match status" value="1"/>
</dbReference>
<dbReference type="Proteomes" id="UP000824540">
    <property type="component" value="Unassembled WGS sequence"/>
</dbReference>
<feature type="domain" description="RING-type" evidence="13">
    <location>
        <begin position="148"/>
        <end position="272"/>
    </location>
</feature>
<dbReference type="GO" id="GO:0008270">
    <property type="term" value="F:zinc ion binding"/>
    <property type="evidence" value="ECO:0007669"/>
    <property type="project" value="UniProtKB-KW"/>
</dbReference>
<feature type="domain" description="RING-type" evidence="12">
    <location>
        <begin position="152"/>
        <end position="201"/>
    </location>
</feature>
<dbReference type="PANTHER" id="PTHR11685">
    <property type="entry name" value="RBR FAMILY RING FINGER AND IBR DOMAIN-CONTAINING"/>
    <property type="match status" value="1"/>
</dbReference>
<evidence type="ECO:0000259" key="12">
    <source>
        <dbReference type="PROSITE" id="PS50089"/>
    </source>
</evidence>
<sequence length="272" mass="30781">MDSDEGSNYEFDDEEEECSEDSAEGEPEDDTLELGEVELVDPVVAGSERDECGETGGSGLGPGQDEEDYRFEVLTAEQILQHMVECIREVNEVIQFSALCQYLRLLGDASEEQLYFDGNLDKLFSECHVINPSKKSRTRLMNTRSSAQDLPCQICYLNYPNSYFTGLECGHKFCMQCWGDYLTTKIIEEGMGQTISCPAHSCDILVDDNTVMPVFLTEVTTLDLWSFCFSVFSPSQCNRLLKWCPAPDCHHVVKVQYPDAKPVRCKCGRQFW</sequence>
<proteinExistence type="inferred from homology"/>
<evidence type="ECO:0000256" key="11">
    <source>
        <dbReference type="SAM" id="MobiDB-lite"/>
    </source>
</evidence>
<keyword evidence="7 10" id="KW-0863">Zinc-finger</keyword>
<keyword evidence="5" id="KW-0479">Metal-binding</keyword>
<reference evidence="14" key="1">
    <citation type="thesis" date="2021" institute="BYU ScholarsArchive" country="Provo, UT, USA">
        <title>Applications of and Algorithms for Genome Assembly and Genomic Analyses with an Emphasis on Marine Teleosts.</title>
        <authorList>
            <person name="Pickett B.D."/>
        </authorList>
    </citation>
    <scope>NUCLEOTIDE SEQUENCE</scope>
    <source>
        <strain evidence="14">HI-2016</strain>
    </source>
</reference>
<keyword evidence="9" id="KW-0862">Zinc</keyword>
<evidence type="ECO:0000256" key="10">
    <source>
        <dbReference type="PROSITE-ProRule" id="PRU00175"/>
    </source>
</evidence>
<name>A0A8T2NPW3_9TELE</name>
<accession>A0A8T2NPW3</accession>
<dbReference type="EMBL" id="JAFBMS010000037">
    <property type="protein sequence ID" value="KAG9341230.1"/>
    <property type="molecule type" value="Genomic_DNA"/>
</dbReference>
<dbReference type="InterPro" id="IPR031127">
    <property type="entry name" value="E3_UB_ligase_RBR"/>
</dbReference>
<organism evidence="14 15">
    <name type="scientific">Albula glossodonta</name>
    <name type="common">roundjaw bonefish</name>
    <dbReference type="NCBI Taxonomy" id="121402"/>
    <lineage>
        <taxon>Eukaryota</taxon>
        <taxon>Metazoa</taxon>
        <taxon>Chordata</taxon>
        <taxon>Craniata</taxon>
        <taxon>Vertebrata</taxon>
        <taxon>Euteleostomi</taxon>
        <taxon>Actinopterygii</taxon>
        <taxon>Neopterygii</taxon>
        <taxon>Teleostei</taxon>
        <taxon>Albuliformes</taxon>
        <taxon>Albulidae</taxon>
        <taxon>Albula</taxon>
    </lineage>
</organism>
<evidence type="ECO:0000256" key="1">
    <source>
        <dbReference type="ARBA" id="ARBA00001798"/>
    </source>
</evidence>
<keyword evidence="6" id="KW-0677">Repeat</keyword>
<keyword evidence="4" id="KW-0808">Transferase</keyword>
<dbReference type="EC" id="2.3.2.31" evidence="3"/>
<comment type="catalytic activity">
    <reaction evidence="1">
        <text>[E2 ubiquitin-conjugating enzyme]-S-ubiquitinyl-L-cysteine + [acceptor protein]-L-lysine = [E2 ubiquitin-conjugating enzyme]-L-cysteine + [acceptor protein]-N(6)-ubiquitinyl-L-lysine.</text>
        <dbReference type="EC" id="2.3.2.31"/>
    </reaction>
</comment>
<evidence type="ECO:0000256" key="4">
    <source>
        <dbReference type="ARBA" id="ARBA00022679"/>
    </source>
</evidence>
<comment type="similarity">
    <text evidence="2">Belongs to the RBR family. Ariadne subfamily.</text>
</comment>
<protein>
    <recommendedName>
        <fullName evidence="3">RBR-type E3 ubiquitin transferase</fullName>
        <ecNumber evidence="3">2.3.2.31</ecNumber>
    </recommendedName>
</protein>
<dbReference type="AlphaFoldDB" id="A0A8T2NPW3"/>
<dbReference type="FunFam" id="3.30.40.10:FF:000019">
    <property type="entry name" value="RBR-type E3 ubiquitin transferase"/>
    <property type="match status" value="1"/>
</dbReference>
<evidence type="ECO:0000256" key="6">
    <source>
        <dbReference type="ARBA" id="ARBA00022737"/>
    </source>
</evidence>
<evidence type="ECO:0000256" key="3">
    <source>
        <dbReference type="ARBA" id="ARBA00012251"/>
    </source>
</evidence>
<evidence type="ECO:0000256" key="5">
    <source>
        <dbReference type="ARBA" id="ARBA00022723"/>
    </source>
</evidence>
<dbReference type="Gene3D" id="3.30.40.10">
    <property type="entry name" value="Zinc/RING finger domain, C3HC4 (zinc finger)"/>
    <property type="match status" value="1"/>
</dbReference>
<gene>
    <name evidence="14" type="ORF">JZ751_019671</name>
</gene>
<feature type="region of interest" description="Disordered" evidence="11">
    <location>
        <begin position="1"/>
        <end position="66"/>
    </location>
</feature>